<dbReference type="Proteomes" id="UP000268844">
    <property type="component" value="Unassembled WGS sequence"/>
</dbReference>
<keyword evidence="2" id="KW-1185">Reference proteome</keyword>
<proteinExistence type="predicted"/>
<reference evidence="1 2" key="1">
    <citation type="submission" date="2018-12" db="EMBL/GenBank/DDBJ databases">
        <authorList>
            <person name="Criscuolo A."/>
        </authorList>
    </citation>
    <scope>NUCLEOTIDE SEQUENCE [LARGE SCALE GENOMIC DNA]</scope>
    <source>
        <strain evidence="1">ACIP1116281</strain>
    </source>
</reference>
<dbReference type="RefSeq" id="WP_126150356.1">
    <property type="nucleotide sequence ID" value="NZ_JBHTMH010000001.1"/>
</dbReference>
<accession>A0A447IBD5</accession>
<name>A0A447IBD5_9HYPH</name>
<gene>
    <name evidence="1" type="ORF">DEVEQU_01946</name>
</gene>
<evidence type="ECO:0000313" key="1">
    <source>
        <dbReference type="EMBL" id="VDS04806.1"/>
    </source>
</evidence>
<sequence length="99" mass="10264">MGTELLEAPGALYLGSDVVAAQLSGPRHFRSAAAAIRFAMEQAAPVSLRGAALQVGGVVLDREQIRMLHLDMKAVEAAAMRSASLARQDAGWAGSSSSL</sequence>
<organism evidence="1 2">
    <name type="scientific">Devosia equisanguinis</name>
    <dbReference type="NCBI Taxonomy" id="2490941"/>
    <lineage>
        <taxon>Bacteria</taxon>
        <taxon>Pseudomonadati</taxon>
        <taxon>Pseudomonadota</taxon>
        <taxon>Alphaproteobacteria</taxon>
        <taxon>Hyphomicrobiales</taxon>
        <taxon>Devosiaceae</taxon>
        <taxon>Devosia</taxon>
    </lineage>
</organism>
<evidence type="ECO:0000313" key="2">
    <source>
        <dbReference type="Proteomes" id="UP000268844"/>
    </source>
</evidence>
<protein>
    <submittedName>
        <fullName evidence="1">Uncharacterized protein</fullName>
    </submittedName>
</protein>
<dbReference type="OrthoDB" id="7950200at2"/>
<dbReference type="EMBL" id="UZWD01000025">
    <property type="protein sequence ID" value="VDS04806.1"/>
    <property type="molecule type" value="Genomic_DNA"/>
</dbReference>
<dbReference type="AlphaFoldDB" id="A0A447IBD5"/>